<organism evidence="1 2">
    <name type="scientific">Columbina picui</name>
    <name type="common">Picui ground-dove</name>
    <dbReference type="NCBI Taxonomy" id="115618"/>
    <lineage>
        <taxon>Eukaryota</taxon>
        <taxon>Metazoa</taxon>
        <taxon>Chordata</taxon>
        <taxon>Craniata</taxon>
        <taxon>Vertebrata</taxon>
        <taxon>Euteleostomi</taxon>
        <taxon>Archelosauria</taxon>
        <taxon>Archosauria</taxon>
        <taxon>Dinosauria</taxon>
        <taxon>Saurischia</taxon>
        <taxon>Theropoda</taxon>
        <taxon>Coelurosauria</taxon>
        <taxon>Aves</taxon>
        <taxon>Neognathae</taxon>
        <taxon>Neoaves</taxon>
        <taxon>Columbimorphae</taxon>
        <taxon>Columbiformes</taxon>
        <taxon>Columbidae</taxon>
        <taxon>Columbina</taxon>
    </lineage>
</organism>
<reference evidence="1 2" key="1">
    <citation type="submission" date="2019-09" db="EMBL/GenBank/DDBJ databases">
        <title>Bird 10,000 Genomes (B10K) Project - Family phase.</title>
        <authorList>
            <person name="Zhang G."/>
        </authorList>
    </citation>
    <scope>NUCLEOTIDE SEQUENCE [LARGE SCALE GENOMIC DNA]</scope>
    <source>
        <strain evidence="1">B10K-DU-021-26</strain>
        <tissue evidence="1">Mixed tissue sample</tissue>
    </source>
</reference>
<dbReference type="OrthoDB" id="9306952at2759"/>
<dbReference type="Proteomes" id="UP000530263">
    <property type="component" value="Unassembled WGS sequence"/>
</dbReference>
<comment type="caution">
    <text evidence="1">The sequence shown here is derived from an EMBL/GenBank/DDBJ whole genome shotgun (WGS) entry which is preliminary data.</text>
</comment>
<evidence type="ECO:0000313" key="1">
    <source>
        <dbReference type="EMBL" id="NWQ84980.1"/>
    </source>
</evidence>
<keyword evidence="2" id="KW-1185">Reference proteome</keyword>
<feature type="non-terminal residue" evidence="1">
    <location>
        <position position="81"/>
    </location>
</feature>
<evidence type="ECO:0000313" key="2">
    <source>
        <dbReference type="Proteomes" id="UP000530263"/>
    </source>
</evidence>
<proteinExistence type="predicted"/>
<accession>A0A7K4SHH2</accession>
<dbReference type="InterPro" id="IPR018154">
    <property type="entry name" value="TLV/ENV_coat_polyprotein"/>
</dbReference>
<gene>
    <name evidence="1" type="primary">Env1_0</name>
    <name evidence="1" type="ORF">COLPIC_R13838</name>
</gene>
<sequence>TDLESIFRLVEASFNSLNQSNPNLTNPCWLCYDIKPPFYEAIALNTSFSYSMADNPSQCRWDTPQRRITLNYVTGQGVCFG</sequence>
<protein>
    <submittedName>
        <fullName evidence="1">ENV1 protein</fullName>
    </submittedName>
</protein>
<dbReference type="EMBL" id="VYZG01011942">
    <property type="protein sequence ID" value="NWQ84980.1"/>
    <property type="molecule type" value="Genomic_DNA"/>
</dbReference>
<dbReference type="Pfam" id="PF00429">
    <property type="entry name" value="TLV_coat"/>
    <property type="match status" value="1"/>
</dbReference>
<name>A0A7K4SHH2_COLPI</name>
<feature type="non-terminal residue" evidence="1">
    <location>
        <position position="1"/>
    </location>
</feature>
<dbReference type="AlphaFoldDB" id="A0A7K4SHH2"/>